<protein>
    <submittedName>
        <fullName evidence="2">Uncharacterized protein</fullName>
    </submittedName>
</protein>
<proteinExistence type="predicted"/>
<organism evidence="2 3">
    <name type="scientific">Hibiscus sabdariffa</name>
    <name type="common">roselle</name>
    <dbReference type="NCBI Taxonomy" id="183260"/>
    <lineage>
        <taxon>Eukaryota</taxon>
        <taxon>Viridiplantae</taxon>
        <taxon>Streptophyta</taxon>
        <taxon>Embryophyta</taxon>
        <taxon>Tracheophyta</taxon>
        <taxon>Spermatophyta</taxon>
        <taxon>Magnoliopsida</taxon>
        <taxon>eudicotyledons</taxon>
        <taxon>Gunneridae</taxon>
        <taxon>Pentapetalae</taxon>
        <taxon>rosids</taxon>
        <taxon>malvids</taxon>
        <taxon>Malvales</taxon>
        <taxon>Malvaceae</taxon>
        <taxon>Malvoideae</taxon>
        <taxon>Hibiscus</taxon>
    </lineage>
</organism>
<gene>
    <name evidence="2" type="ORF">V6N11_030887</name>
</gene>
<name>A0ABR1ZRN8_9ROSI</name>
<reference evidence="2 3" key="1">
    <citation type="journal article" date="2024" name="G3 (Bethesda)">
        <title>Genome assembly of Hibiscus sabdariffa L. provides insights into metabolisms of medicinal natural products.</title>
        <authorList>
            <person name="Kim T."/>
        </authorList>
    </citation>
    <scope>NUCLEOTIDE SEQUENCE [LARGE SCALE GENOMIC DNA]</scope>
    <source>
        <strain evidence="2">TK-2024</strain>
        <tissue evidence="2">Old leaves</tissue>
    </source>
</reference>
<dbReference type="Proteomes" id="UP001396334">
    <property type="component" value="Unassembled WGS sequence"/>
</dbReference>
<evidence type="ECO:0000256" key="1">
    <source>
        <dbReference type="SAM" id="SignalP"/>
    </source>
</evidence>
<feature type="chain" id="PRO_5045793854" evidence="1">
    <location>
        <begin position="17"/>
        <end position="141"/>
    </location>
</feature>
<dbReference type="EMBL" id="JBBPBN010000667">
    <property type="protein sequence ID" value="KAK8483349.1"/>
    <property type="molecule type" value="Genomic_DNA"/>
</dbReference>
<evidence type="ECO:0000313" key="2">
    <source>
        <dbReference type="EMBL" id="KAK8483349.1"/>
    </source>
</evidence>
<evidence type="ECO:0000313" key="3">
    <source>
        <dbReference type="Proteomes" id="UP001396334"/>
    </source>
</evidence>
<sequence length="141" mass="16250">MLLIWWEWMEVGIGRSLVLFFQHVSLTESLQYRHQDMYMLKINLVGVARQVLQSLISPDKLPHFLNMPIQDWFCSNLLHPGSSSILIGNTIVDTIQAMLALDREVRPRLIRRAQNKIVDALAGISHGQPISETIFETPLMW</sequence>
<accession>A0ABR1ZRN8</accession>
<feature type="signal peptide" evidence="1">
    <location>
        <begin position="1"/>
        <end position="16"/>
    </location>
</feature>
<keyword evidence="1" id="KW-0732">Signal</keyword>
<keyword evidence="3" id="KW-1185">Reference proteome</keyword>
<comment type="caution">
    <text evidence="2">The sequence shown here is derived from an EMBL/GenBank/DDBJ whole genome shotgun (WGS) entry which is preliminary data.</text>
</comment>